<dbReference type="SUPFAM" id="SSF53474">
    <property type="entry name" value="alpha/beta-Hydrolases"/>
    <property type="match status" value="1"/>
</dbReference>
<dbReference type="Gene3D" id="3.40.50.1820">
    <property type="entry name" value="alpha/beta hydrolase"/>
    <property type="match status" value="1"/>
</dbReference>
<evidence type="ECO:0000256" key="2">
    <source>
        <dbReference type="PIRNR" id="PIRNR029171"/>
    </source>
</evidence>
<dbReference type="Gene3D" id="1.10.260.130">
    <property type="match status" value="1"/>
</dbReference>
<evidence type="ECO:0000313" key="4">
    <source>
        <dbReference type="Proteomes" id="UP001337655"/>
    </source>
</evidence>
<dbReference type="PIRSF" id="PIRSF029171">
    <property type="entry name" value="Esterase_LipA"/>
    <property type="match status" value="1"/>
</dbReference>
<reference evidence="3 4" key="1">
    <citation type="submission" date="2023-08" db="EMBL/GenBank/DDBJ databases">
        <title>Black Yeasts Isolated from many extreme environments.</title>
        <authorList>
            <person name="Coleine C."/>
            <person name="Stajich J.E."/>
            <person name="Selbmann L."/>
        </authorList>
    </citation>
    <scope>NUCLEOTIDE SEQUENCE [LARGE SCALE GENOMIC DNA]</scope>
    <source>
        <strain evidence="3 4">CCFEE 5935</strain>
    </source>
</reference>
<dbReference type="GO" id="GO:0004806">
    <property type="term" value="F:triacylglycerol lipase activity"/>
    <property type="evidence" value="ECO:0007669"/>
    <property type="project" value="UniProtKB-UniRule"/>
</dbReference>
<keyword evidence="4" id="KW-1185">Reference proteome</keyword>
<feature type="chain" id="PRO_5043115547" description="Triacylglycerol lipase" evidence="2">
    <location>
        <begin position="22"/>
        <end position="418"/>
    </location>
</feature>
<dbReference type="RefSeq" id="XP_064653954.1">
    <property type="nucleotide sequence ID" value="XM_064807876.1"/>
</dbReference>
<dbReference type="PANTHER" id="PTHR34853:SF5">
    <property type="entry name" value="LIP-DOMAIN-CONTAINING PROTEIN-RELATED"/>
    <property type="match status" value="1"/>
</dbReference>
<gene>
    <name evidence="3" type="ORF">LTR77_010659</name>
</gene>
<sequence length="418" mass="45275">MQLSYVFKIISFLALATASTAAPTTTSTLLPPSKDPWYTAPDGFEHAAPGDVLRFRKAPGNLTTTTFGNASCVYNILYRTTNARYHPSWAVTTLFVPKETNGSALLSYQIPYNSVDVDSSPSFTLHGPVSSLGLIQSDIQTALSLGRYVSVPDFEGPTASFFAGVQEGHATIDNVRAVLNHGFGLKEDARYAMWGYSGGSVATEWAAELQVQYAPEMHFAGAAMGGVVSNVTSGLHAADGTRWAGLVPGGLLGITDQYPQAREYLLSQLKTEGPYNKTGFLATEKLSIADAFTLYFNQTVFNYFKNGKAVLISPLIQRAINDQGYMGYHGVPIMPMLMYKAVADEITAIEDTDVMVDEYCKVGANIVYERNTIGGHLAEETNGDQRALEWLTQVLSGTYHHKGCTVKNVALNVTDSPL</sequence>
<evidence type="ECO:0008006" key="5">
    <source>
        <dbReference type="Google" id="ProtNLM"/>
    </source>
</evidence>
<dbReference type="EMBL" id="JAVRRT010000025">
    <property type="protein sequence ID" value="KAK5163477.1"/>
    <property type="molecule type" value="Genomic_DNA"/>
</dbReference>
<comment type="caution">
    <text evidence="3">The sequence shown here is derived from an EMBL/GenBank/DDBJ whole genome shotgun (WGS) entry which is preliminary data.</text>
</comment>
<evidence type="ECO:0000313" key="3">
    <source>
        <dbReference type="EMBL" id="KAK5163477.1"/>
    </source>
</evidence>
<dbReference type="PANTHER" id="PTHR34853">
    <property type="match status" value="1"/>
</dbReference>
<dbReference type="Proteomes" id="UP001337655">
    <property type="component" value="Unassembled WGS sequence"/>
</dbReference>
<dbReference type="Pfam" id="PF03583">
    <property type="entry name" value="LIP"/>
    <property type="match status" value="1"/>
</dbReference>
<keyword evidence="1" id="KW-0378">Hydrolase</keyword>
<accession>A0AAV9NV36</accession>
<dbReference type="AlphaFoldDB" id="A0AAV9NV36"/>
<dbReference type="InterPro" id="IPR029058">
    <property type="entry name" value="AB_hydrolase_fold"/>
</dbReference>
<dbReference type="InterPro" id="IPR005152">
    <property type="entry name" value="Lipase_secreted"/>
</dbReference>
<keyword evidence="2" id="KW-0732">Signal</keyword>
<feature type="signal peptide" evidence="2">
    <location>
        <begin position="1"/>
        <end position="21"/>
    </location>
</feature>
<organism evidence="3 4">
    <name type="scientific">Saxophila tyrrhenica</name>
    <dbReference type="NCBI Taxonomy" id="1690608"/>
    <lineage>
        <taxon>Eukaryota</taxon>
        <taxon>Fungi</taxon>
        <taxon>Dikarya</taxon>
        <taxon>Ascomycota</taxon>
        <taxon>Pezizomycotina</taxon>
        <taxon>Dothideomycetes</taxon>
        <taxon>Dothideomycetidae</taxon>
        <taxon>Mycosphaerellales</taxon>
        <taxon>Extremaceae</taxon>
        <taxon>Saxophila</taxon>
    </lineage>
</organism>
<evidence type="ECO:0000256" key="1">
    <source>
        <dbReference type="ARBA" id="ARBA00022801"/>
    </source>
</evidence>
<comment type="similarity">
    <text evidence="2">Belongs to the AB hydrolase superfamily. Lipase family.</text>
</comment>
<dbReference type="GeneID" id="89931984"/>
<proteinExistence type="inferred from homology"/>
<protein>
    <recommendedName>
        <fullName evidence="5">Triacylglycerol lipase</fullName>
    </recommendedName>
</protein>
<name>A0AAV9NV36_9PEZI</name>
<dbReference type="GO" id="GO:0016042">
    <property type="term" value="P:lipid catabolic process"/>
    <property type="evidence" value="ECO:0007669"/>
    <property type="project" value="UniProtKB-UniRule"/>
</dbReference>